<evidence type="ECO:0000313" key="2">
    <source>
        <dbReference type="Proteomes" id="UP000485058"/>
    </source>
</evidence>
<proteinExistence type="predicted"/>
<evidence type="ECO:0000313" key="1">
    <source>
        <dbReference type="EMBL" id="GFH23121.1"/>
    </source>
</evidence>
<accession>A0A699ZLL2</accession>
<dbReference type="Proteomes" id="UP000485058">
    <property type="component" value="Unassembled WGS sequence"/>
</dbReference>
<reference evidence="1 2" key="1">
    <citation type="submission" date="2020-02" db="EMBL/GenBank/DDBJ databases">
        <title>Draft genome sequence of Haematococcus lacustris strain NIES-144.</title>
        <authorList>
            <person name="Morimoto D."/>
            <person name="Nakagawa S."/>
            <person name="Yoshida T."/>
            <person name="Sawayama S."/>
        </authorList>
    </citation>
    <scope>NUCLEOTIDE SEQUENCE [LARGE SCALE GENOMIC DNA]</scope>
    <source>
        <strain evidence="1 2">NIES-144</strain>
    </source>
</reference>
<organism evidence="1 2">
    <name type="scientific">Haematococcus lacustris</name>
    <name type="common">Green alga</name>
    <name type="synonym">Haematococcus pluvialis</name>
    <dbReference type="NCBI Taxonomy" id="44745"/>
    <lineage>
        <taxon>Eukaryota</taxon>
        <taxon>Viridiplantae</taxon>
        <taxon>Chlorophyta</taxon>
        <taxon>core chlorophytes</taxon>
        <taxon>Chlorophyceae</taxon>
        <taxon>CS clade</taxon>
        <taxon>Chlamydomonadales</taxon>
        <taxon>Haematococcaceae</taxon>
        <taxon>Haematococcus</taxon>
    </lineage>
</organism>
<comment type="caution">
    <text evidence="1">The sequence shown here is derived from an EMBL/GenBank/DDBJ whole genome shotgun (WGS) entry which is preliminary data.</text>
</comment>
<keyword evidence="2" id="KW-1185">Reference proteome</keyword>
<gene>
    <name evidence="1" type="ORF">HaLaN_20683</name>
</gene>
<dbReference type="EMBL" id="BLLF01002197">
    <property type="protein sequence ID" value="GFH23121.1"/>
    <property type="molecule type" value="Genomic_DNA"/>
</dbReference>
<sequence length="234" mass="24460">MTAQEGGHTLLCRSGLLLLLGLGWLVSQPLAPMLRVLLALVWQHPLLWPVAQLQWAPLALPNALHVQSCIAVPVQPPARCLLSLSALAALGWQGSAGPGSEAAGCEAAWLLRGGCGGMRGATTGQHIRPLTGWSRCWLQAGRTRRWCTCPAGGFQSAGLVALHLFWAAFPCWVEASAGKGPVGELVAGPLIAGGMRYFADALRLGPAHQGAAVHQPPVGRQCMPLRGSATTCHG</sequence>
<dbReference type="AlphaFoldDB" id="A0A699ZLL2"/>
<name>A0A699ZLL2_HAELA</name>
<protein>
    <submittedName>
        <fullName evidence="1">Uncharacterized protein</fullName>
    </submittedName>
</protein>